<comment type="caution">
    <text evidence="3">The sequence shown here is derived from an EMBL/GenBank/DDBJ whole genome shotgun (WGS) entry which is preliminary data.</text>
</comment>
<feature type="domain" description="NADP-dependent oxidoreductase" evidence="2">
    <location>
        <begin position="21"/>
        <end position="319"/>
    </location>
</feature>
<evidence type="ECO:0000313" key="3">
    <source>
        <dbReference type="EMBL" id="KAJ9149756.1"/>
    </source>
</evidence>
<dbReference type="InterPro" id="IPR036812">
    <property type="entry name" value="NAD(P)_OxRdtase_dom_sf"/>
</dbReference>
<proteinExistence type="predicted"/>
<dbReference type="GO" id="GO:0005737">
    <property type="term" value="C:cytoplasm"/>
    <property type="evidence" value="ECO:0007669"/>
    <property type="project" value="TreeGrafter"/>
</dbReference>
<protein>
    <submittedName>
        <fullName evidence="3">Aldo/keto reductase</fullName>
    </submittedName>
</protein>
<reference evidence="3" key="1">
    <citation type="submission" date="2022-07" db="EMBL/GenBank/DDBJ databases">
        <title>Fungi with potential for degradation of polypropylene.</title>
        <authorList>
            <person name="Gostincar C."/>
        </authorList>
    </citation>
    <scope>NUCLEOTIDE SEQUENCE</scope>
    <source>
        <strain evidence="3">EXF-13308</strain>
    </source>
</reference>
<accession>A0AA38RH97</accession>
<dbReference type="EMBL" id="JANBVO010000009">
    <property type="protein sequence ID" value="KAJ9149756.1"/>
    <property type="molecule type" value="Genomic_DNA"/>
</dbReference>
<dbReference type="GO" id="GO:0016491">
    <property type="term" value="F:oxidoreductase activity"/>
    <property type="evidence" value="ECO:0007669"/>
    <property type="project" value="UniProtKB-KW"/>
</dbReference>
<keyword evidence="4" id="KW-1185">Reference proteome</keyword>
<gene>
    <name evidence="3" type="ORF">NKR23_g4101</name>
</gene>
<sequence length="347" mass="38497">MPSKPVPLHRLGKNGPLVPALGFGLMGLTHRTYGSVPDDEERFAVLDRAVELGATFWDTSDLYGDGEELLGKWFKRTGKRDQIFLASKFGYVKGSKTLDVDSSYEYCKNACADSLKLLGIDSIDLYYMHNANVDTPIEETMRALKELQAEGKIKYIGLSSVSSKALRRAVKIAPVAAFQPEYSVFNREIEGPLGTNLLATCRELGVAIVPAAPLGRGLLTSTFSRGEAVGDSTDMRPRMMPRFLEANRAKNVEIVQQFKTFADKKGCTVSQLALAWLLKQGDDIFPIPGTKKIKYLEENWAALDVSLTDEEEAEIRAFSEGIQIAGSHTPEQFHSWIYRDTKEEESS</sequence>
<evidence type="ECO:0000313" key="4">
    <source>
        <dbReference type="Proteomes" id="UP001174694"/>
    </source>
</evidence>
<dbReference type="InterPro" id="IPR020471">
    <property type="entry name" value="AKR"/>
</dbReference>
<dbReference type="AlphaFoldDB" id="A0AA38RH97"/>
<organism evidence="3 4">
    <name type="scientific">Pleurostoma richardsiae</name>
    <dbReference type="NCBI Taxonomy" id="41990"/>
    <lineage>
        <taxon>Eukaryota</taxon>
        <taxon>Fungi</taxon>
        <taxon>Dikarya</taxon>
        <taxon>Ascomycota</taxon>
        <taxon>Pezizomycotina</taxon>
        <taxon>Sordariomycetes</taxon>
        <taxon>Sordariomycetidae</taxon>
        <taxon>Calosphaeriales</taxon>
        <taxon>Pleurostomataceae</taxon>
        <taxon>Pleurostoma</taxon>
    </lineage>
</organism>
<evidence type="ECO:0000256" key="1">
    <source>
        <dbReference type="ARBA" id="ARBA00023002"/>
    </source>
</evidence>
<dbReference type="SUPFAM" id="SSF51430">
    <property type="entry name" value="NAD(P)-linked oxidoreductase"/>
    <property type="match status" value="1"/>
</dbReference>
<name>A0AA38RH97_9PEZI</name>
<keyword evidence="1" id="KW-0560">Oxidoreductase</keyword>
<dbReference type="Gene3D" id="3.20.20.100">
    <property type="entry name" value="NADP-dependent oxidoreductase domain"/>
    <property type="match status" value="1"/>
</dbReference>
<evidence type="ECO:0000259" key="2">
    <source>
        <dbReference type="Pfam" id="PF00248"/>
    </source>
</evidence>
<dbReference type="PANTHER" id="PTHR43625:SF40">
    <property type="entry name" value="ALDO-KETO REDUCTASE YAKC [NADP(+)]"/>
    <property type="match status" value="1"/>
</dbReference>
<dbReference type="PANTHER" id="PTHR43625">
    <property type="entry name" value="AFLATOXIN B1 ALDEHYDE REDUCTASE"/>
    <property type="match status" value="1"/>
</dbReference>
<dbReference type="Pfam" id="PF00248">
    <property type="entry name" value="Aldo_ket_red"/>
    <property type="match status" value="1"/>
</dbReference>
<dbReference type="InterPro" id="IPR050791">
    <property type="entry name" value="Aldo-Keto_reductase"/>
</dbReference>
<dbReference type="PRINTS" id="PR00069">
    <property type="entry name" value="ALDKETRDTASE"/>
</dbReference>
<dbReference type="InterPro" id="IPR023210">
    <property type="entry name" value="NADP_OxRdtase_dom"/>
</dbReference>
<dbReference type="Proteomes" id="UP001174694">
    <property type="component" value="Unassembled WGS sequence"/>
</dbReference>